<dbReference type="Gene3D" id="1.10.10.10">
    <property type="entry name" value="Winged helix-like DNA-binding domain superfamily/Winged helix DNA-binding domain"/>
    <property type="match status" value="1"/>
</dbReference>
<evidence type="ECO:0000256" key="1">
    <source>
        <dbReference type="SAM" id="MobiDB-lite"/>
    </source>
</evidence>
<evidence type="ECO:0000259" key="2">
    <source>
        <dbReference type="PROSITE" id="PS51702"/>
    </source>
</evidence>
<organism evidence="3 4">
    <name type="scientific">Proteus penneri</name>
    <dbReference type="NCBI Taxonomy" id="102862"/>
    <lineage>
        <taxon>Bacteria</taxon>
        <taxon>Pseudomonadati</taxon>
        <taxon>Pseudomonadota</taxon>
        <taxon>Gammaproteobacteria</taxon>
        <taxon>Enterobacterales</taxon>
        <taxon>Morganellaceae</taxon>
        <taxon>Proteus</taxon>
    </lineage>
</organism>
<gene>
    <name evidence="3" type="ORF">BN1804_02878</name>
</gene>
<dbReference type="Pfam" id="PF02316">
    <property type="entry name" value="HTH_Tnp_Mu_1"/>
    <property type="match status" value="1"/>
</dbReference>
<dbReference type="InterPro" id="IPR036388">
    <property type="entry name" value="WH-like_DNA-bd_sf"/>
</dbReference>
<name>A0A0G4QF28_9GAMM</name>
<dbReference type="InterPro" id="IPR009061">
    <property type="entry name" value="DNA-bd_dom_put_sf"/>
</dbReference>
<dbReference type="SUPFAM" id="SSF46955">
    <property type="entry name" value="Putative DNA-binding domain"/>
    <property type="match status" value="1"/>
</dbReference>
<dbReference type="InterPro" id="IPR003314">
    <property type="entry name" value="Mu-type_HTH"/>
</dbReference>
<dbReference type="EMBL" id="CVRY01000006">
    <property type="protein sequence ID" value="CRL64204.1"/>
    <property type="molecule type" value="Genomic_DNA"/>
</dbReference>
<dbReference type="GO" id="GO:0003677">
    <property type="term" value="F:DNA binding"/>
    <property type="evidence" value="ECO:0007669"/>
    <property type="project" value="UniProtKB-KW"/>
</dbReference>
<dbReference type="Proteomes" id="UP000183920">
    <property type="component" value="Unassembled WGS sequence"/>
</dbReference>
<dbReference type="AlphaFoldDB" id="A0A0G4QF28"/>
<accession>A0A0G4QF28</accession>
<feature type="domain" description="HTH Mu-type" evidence="2">
    <location>
        <begin position="2"/>
        <end position="69"/>
    </location>
</feature>
<keyword evidence="3" id="KW-0238">DNA-binding</keyword>
<evidence type="ECO:0000313" key="3">
    <source>
        <dbReference type="EMBL" id="CRL64204.1"/>
    </source>
</evidence>
<reference evidence="4" key="1">
    <citation type="submission" date="2015-06" db="EMBL/GenBank/DDBJ databases">
        <authorList>
            <person name="Urmite Genomes"/>
        </authorList>
    </citation>
    <scope>NUCLEOTIDE SEQUENCE [LARGE SCALE GENOMIC DNA]</scope>
    <source>
        <strain evidence="4">CSUR P1867</strain>
    </source>
</reference>
<evidence type="ECO:0000313" key="4">
    <source>
        <dbReference type="Proteomes" id="UP000183920"/>
    </source>
</evidence>
<dbReference type="PROSITE" id="PS51702">
    <property type="entry name" value="HTH_MU"/>
    <property type="match status" value="1"/>
</dbReference>
<sequence length="116" mass="13450">MKKEWYTAKELTGIGGLPKSPQGVNSKARRESWQKQNVKNKQGNGVEYHYSCLPDETLIALELYEPLAHYKLNKKEEPLVIWVKAFQQLNDGEQKTLTELILRDGIRSFLEKFVND</sequence>
<feature type="region of interest" description="Disordered" evidence="1">
    <location>
        <begin position="13"/>
        <end position="38"/>
    </location>
</feature>
<dbReference type="RefSeq" id="WP_072064559.1">
    <property type="nucleotide sequence ID" value="NZ_CVRY01000006.1"/>
</dbReference>
<proteinExistence type="predicted"/>
<protein>
    <submittedName>
        <fullName evidence="3">Mu DNA-binding domain protein</fullName>
    </submittedName>
</protein>